<evidence type="ECO:0000313" key="3">
    <source>
        <dbReference type="Proteomes" id="UP000654075"/>
    </source>
</evidence>
<evidence type="ECO:0000256" key="1">
    <source>
        <dbReference type="SAM" id="MobiDB-lite"/>
    </source>
</evidence>
<feature type="region of interest" description="Disordered" evidence="1">
    <location>
        <begin position="382"/>
        <end position="465"/>
    </location>
</feature>
<dbReference type="AlphaFoldDB" id="A0A813H0Q3"/>
<reference evidence="2" key="1">
    <citation type="submission" date="2021-02" db="EMBL/GenBank/DDBJ databases">
        <authorList>
            <person name="Dougan E. K."/>
            <person name="Rhodes N."/>
            <person name="Thang M."/>
            <person name="Chan C."/>
        </authorList>
    </citation>
    <scope>NUCLEOTIDE SEQUENCE</scope>
</reference>
<proteinExistence type="predicted"/>
<evidence type="ECO:0000313" key="2">
    <source>
        <dbReference type="EMBL" id="CAE8631204.1"/>
    </source>
</evidence>
<feature type="compositionally biased region" description="Low complexity" evidence="1">
    <location>
        <begin position="31"/>
        <end position="44"/>
    </location>
</feature>
<name>A0A813H0Q3_POLGL</name>
<dbReference type="EMBL" id="CAJNNV010030063">
    <property type="protein sequence ID" value="CAE8631204.1"/>
    <property type="molecule type" value="Genomic_DNA"/>
</dbReference>
<dbReference type="Proteomes" id="UP000654075">
    <property type="component" value="Unassembled WGS sequence"/>
</dbReference>
<comment type="caution">
    <text evidence="2">The sequence shown here is derived from an EMBL/GenBank/DDBJ whole genome shotgun (WGS) entry which is preliminary data.</text>
</comment>
<accession>A0A813H0Q3</accession>
<feature type="compositionally biased region" description="Low complexity" evidence="1">
    <location>
        <begin position="88"/>
        <end position="104"/>
    </location>
</feature>
<feature type="compositionally biased region" description="Low complexity" evidence="1">
    <location>
        <begin position="399"/>
        <end position="416"/>
    </location>
</feature>
<gene>
    <name evidence="2" type="ORF">PGLA1383_LOCUS47336</name>
</gene>
<feature type="compositionally biased region" description="Basic and acidic residues" evidence="1">
    <location>
        <begin position="453"/>
        <end position="465"/>
    </location>
</feature>
<feature type="compositionally biased region" description="Low complexity" evidence="1">
    <location>
        <begin position="429"/>
        <end position="445"/>
    </location>
</feature>
<sequence>MADPVSGRSDGVSALKKQLQEEVKHLRLVSAAGTRRTRGAAPPVAVTPPPPPPKRRPPSHSPAPASASPRLQVRRRSGPAMTPPARLSGPADPSAVSSSSSSTAAPPPRWQRVEPGVQNDPVRATLDLSDSGCSVSCSFLSLSLSGAAGQSSLSWPRPHHLPDEPGEVVTRAPLHVTLELGPGPAAACQQEKLRQGGQQQLLEQVPEHHQAQPDGEQRPGALSIAEASAAAVAAVAAADATAQAACALPILDNADSPSAREEASAIHAQLAAAAATLKACAAQAAGAVSAVRWEREVQALRAEAGISLLSHWQARRQQSSISACFAGWRWRTMLRRRLERGALRRSFGLSVGSVAHLLADPARMCWLAWRCFAAAAQDGQEAGLSGCTQGPAGPASRARGTGSTSARSVGSAGSGSREQRQQRHNIRISTGSSTQSNTNSNRGTSPDSPKSLRKGEPGQEALVRPEEEIRYLQELCELQAMEIERLQLHARRASQQQASDIEALNAQLELATATAVAVTSQQSPSPYLWPQDVHCFPELGSQVQLLAGRSAGAVGTVTRAPDIMGTISVQLQSGEDLYAIFRLMLQKGMRLFTVEQGRQLQLARAMPQAPTLQRRQEAER</sequence>
<organism evidence="2 3">
    <name type="scientific">Polarella glacialis</name>
    <name type="common">Dinoflagellate</name>
    <dbReference type="NCBI Taxonomy" id="89957"/>
    <lineage>
        <taxon>Eukaryota</taxon>
        <taxon>Sar</taxon>
        <taxon>Alveolata</taxon>
        <taxon>Dinophyceae</taxon>
        <taxon>Suessiales</taxon>
        <taxon>Suessiaceae</taxon>
        <taxon>Polarella</taxon>
    </lineage>
</organism>
<feature type="region of interest" description="Disordered" evidence="1">
    <location>
        <begin position="26"/>
        <end position="117"/>
    </location>
</feature>
<protein>
    <submittedName>
        <fullName evidence="2">Uncharacterized protein</fullName>
    </submittedName>
</protein>
<keyword evidence="3" id="KW-1185">Reference proteome</keyword>